<comment type="caution">
    <text evidence="2">The sequence shown here is derived from an EMBL/GenBank/DDBJ whole genome shotgun (WGS) entry which is preliminary data.</text>
</comment>
<evidence type="ECO:0000313" key="2">
    <source>
        <dbReference type="EMBL" id="EGD59607.1"/>
    </source>
</evidence>
<dbReference type="InParanoid" id="F1Z703"/>
<name>F1Z703_9SPHN</name>
<keyword evidence="3" id="KW-1185">Reference proteome</keyword>
<dbReference type="Proteomes" id="UP000004728">
    <property type="component" value="Unassembled WGS sequence"/>
</dbReference>
<feature type="region of interest" description="Disordered" evidence="1">
    <location>
        <begin position="1"/>
        <end position="30"/>
    </location>
</feature>
<organism evidence="2 3">
    <name type="scientific">Novosphingobium nitrogenifigens DSM 19370</name>
    <dbReference type="NCBI Taxonomy" id="983920"/>
    <lineage>
        <taxon>Bacteria</taxon>
        <taxon>Pseudomonadati</taxon>
        <taxon>Pseudomonadota</taxon>
        <taxon>Alphaproteobacteria</taxon>
        <taxon>Sphingomonadales</taxon>
        <taxon>Sphingomonadaceae</taxon>
        <taxon>Novosphingobium</taxon>
    </lineage>
</organism>
<dbReference type="EMBL" id="AEWJ01000026">
    <property type="protein sequence ID" value="EGD59607.1"/>
    <property type="molecule type" value="Genomic_DNA"/>
</dbReference>
<gene>
    <name evidence="2" type="ORF">Y88_2651</name>
</gene>
<sequence>MGVLAAGCSAAPEHRQAGHGGPVHGGPVHVGPVSGQPVLRALYRDTGHRLLVVLPDARHRVPRGDCAAPLLIDEASGRARQVTANEAAALAQHMELVGAVEGTCP</sequence>
<dbReference type="STRING" id="983920.Y88_2651"/>
<reference evidence="2 3" key="1">
    <citation type="journal article" date="2012" name="J. Bacteriol.">
        <title>Draft Genome Sequence of Novosphingobium nitrogenifigens Y88T.</title>
        <authorList>
            <person name="Strabala T.J."/>
            <person name="Macdonald L."/>
            <person name="Liu V."/>
            <person name="Smit A.M."/>
        </authorList>
    </citation>
    <scope>NUCLEOTIDE SEQUENCE [LARGE SCALE GENOMIC DNA]</scope>
    <source>
        <strain evidence="2 3">DSM 19370</strain>
    </source>
</reference>
<evidence type="ECO:0000256" key="1">
    <source>
        <dbReference type="SAM" id="MobiDB-lite"/>
    </source>
</evidence>
<dbReference type="HOGENOM" id="CLU_2233720_0_0_5"/>
<accession>F1Z703</accession>
<dbReference type="AlphaFoldDB" id="F1Z703"/>
<proteinExistence type="predicted"/>
<protein>
    <submittedName>
        <fullName evidence="2">Uncharacterized protein</fullName>
    </submittedName>
</protein>
<evidence type="ECO:0000313" key="3">
    <source>
        <dbReference type="Proteomes" id="UP000004728"/>
    </source>
</evidence>